<feature type="region of interest" description="Disordered" evidence="1">
    <location>
        <begin position="1"/>
        <end position="29"/>
    </location>
</feature>
<keyword evidence="3" id="KW-1185">Reference proteome</keyword>
<dbReference type="Gramene" id="KVI01482">
    <property type="protein sequence ID" value="KVI01482"/>
    <property type="gene ID" value="Ccrd_020240"/>
</dbReference>
<proteinExistence type="predicted"/>
<feature type="compositionally biased region" description="Polar residues" evidence="1">
    <location>
        <begin position="1"/>
        <end position="10"/>
    </location>
</feature>
<dbReference type="AlphaFoldDB" id="A0A103Y2U3"/>
<gene>
    <name evidence="2" type="ORF">Ccrd_020240</name>
</gene>
<comment type="caution">
    <text evidence="2">The sequence shown here is derived from an EMBL/GenBank/DDBJ whole genome shotgun (WGS) entry which is preliminary data.</text>
</comment>
<protein>
    <submittedName>
        <fullName evidence="2">Uncharacterized protein</fullName>
    </submittedName>
</protein>
<evidence type="ECO:0000256" key="1">
    <source>
        <dbReference type="SAM" id="MobiDB-lite"/>
    </source>
</evidence>
<evidence type="ECO:0000313" key="2">
    <source>
        <dbReference type="EMBL" id="KVI01482.1"/>
    </source>
</evidence>
<dbReference type="EMBL" id="LEKV01003077">
    <property type="protein sequence ID" value="KVI01482.1"/>
    <property type="molecule type" value="Genomic_DNA"/>
</dbReference>
<organism evidence="2 3">
    <name type="scientific">Cynara cardunculus var. scolymus</name>
    <name type="common">Globe artichoke</name>
    <name type="synonym">Cynara scolymus</name>
    <dbReference type="NCBI Taxonomy" id="59895"/>
    <lineage>
        <taxon>Eukaryota</taxon>
        <taxon>Viridiplantae</taxon>
        <taxon>Streptophyta</taxon>
        <taxon>Embryophyta</taxon>
        <taxon>Tracheophyta</taxon>
        <taxon>Spermatophyta</taxon>
        <taxon>Magnoliopsida</taxon>
        <taxon>eudicotyledons</taxon>
        <taxon>Gunneridae</taxon>
        <taxon>Pentapetalae</taxon>
        <taxon>asterids</taxon>
        <taxon>campanulids</taxon>
        <taxon>Asterales</taxon>
        <taxon>Asteraceae</taxon>
        <taxon>Carduoideae</taxon>
        <taxon>Cardueae</taxon>
        <taxon>Carduinae</taxon>
        <taxon>Cynara</taxon>
    </lineage>
</organism>
<name>A0A103Y2U3_CYNCS</name>
<feature type="compositionally biased region" description="Basic and acidic residues" evidence="1">
    <location>
        <begin position="14"/>
        <end position="25"/>
    </location>
</feature>
<dbReference type="Proteomes" id="UP000243975">
    <property type="component" value="Unassembled WGS sequence"/>
</dbReference>
<reference evidence="2 3" key="1">
    <citation type="journal article" date="2016" name="Sci. Rep.">
        <title>The genome sequence of the outbreeding globe artichoke constructed de novo incorporating a phase-aware low-pass sequencing strategy of F1 progeny.</title>
        <authorList>
            <person name="Scaglione D."/>
            <person name="Reyes-Chin-Wo S."/>
            <person name="Acquadro A."/>
            <person name="Froenicke L."/>
            <person name="Portis E."/>
            <person name="Beitel C."/>
            <person name="Tirone M."/>
            <person name="Mauro R."/>
            <person name="Lo Monaco A."/>
            <person name="Mauromicale G."/>
            <person name="Faccioli P."/>
            <person name="Cattivelli L."/>
            <person name="Rieseberg L."/>
            <person name="Michelmore R."/>
            <person name="Lanteri S."/>
        </authorList>
    </citation>
    <scope>NUCLEOTIDE SEQUENCE [LARGE SCALE GENOMIC DNA]</scope>
    <source>
        <strain evidence="2">2C</strain>
    </source>
</reference>
<accession>A0A103Y2U3</accession>
<sequence>MAEKQNNSVIVQEEGSKTSEKKITEMNEDETLDTIKKKEEVKEYNIEKSDSAKGMKQGNILEKKPKFHVIRLQTSPQTLYGVVQLLCADNFGCDVVDVGRQRPLIERWNVERLWRREGADIEKGGFGMGPLLEPIENVMISNSVNNKEEVDHEVKTNEYTQSS</sequence>
<evidence type="ECO:0000313" key="3">
    <source>
        <dbReference type="Proteomes" id="UP000243975"/>
    </source>
</evidence>